<protein>
    <submittedName>
        <fullName evidence="1">Uncharacterized protein</fullName>
    </submittedName>
</protein>
<dbReference type="AlphaFoldDB" id="A0AAV4CTY7"/>
<keyword evidence="2" id="KW-1185">Reference proteome</keyword>
<gene>
    <name evidence="1" type="ORF">PoB_006168100</name>
</gene>
<dbReference type="Proteomes" id="UP000735302">
    <property type="component" value="Unassembled WGS sequence"/>
</dbReference>
<evidence type="ECO:0000313" key="2">
    <source>
        <dbReference type="Proteomes" id="UP000735302"/>
    </source>
</evidence>
<sequence>MSCNHMNEYCSSMRGSSTAIRRKIPFGKKKLPFNGKNRSDVASVFRLNGMQQANEPGCLMVTTIRGVYQLHLAENPEKISSQNCSQEMYERWAVLLHKLADM</sequence>
<organism evidence="1 2">
    <name type="scientific">Plakobranchus ocellatus</name>
    <dbReference type="NCBI Taxonomy" id="259542"/>
    <lineage>
        <taxon>Eukaryota</taxon>
        <taxon>Metazoa</taxon>
        <taxon>Spiralia</taxon>
        <taxon>Lophotrochozoa</taxon>
        <taxon>Mollusca</taxon>
        <taxon>Gastropoda</taxon>
        <taxon>Heterobranchia</taxon>
        <taxon>Euthyneura</taxon>
        <taxon>Panpulmonata</taxon>
        <taxon>Sacoglossa</taxon>
        <taxon>Placobranchoidea</taxon>
        <taxon>Plakobranchidae</taxon>
        <taxon>Plakobranchus</taxon>
    </lineage>
</organism>
<reference evidence="1 2" key="1">
    <citation type="journal article" date="2021" name="Elife">
        <title>Chloroplast acquisition without the gene transfer in kleptoplastic sea slugs, Plakobranchus ocellatus.</title>
        <authorList>
            <person name="Maeda T."/>
            <person name="Takahashi S."/>
            <person name="Yoshida T."/>
            <person name="Shimamura S."/>
            <person name="Takaki Y."/>
            <person name="Nagai Y."/>
            <person name="Toyoda A."/>
            <person name="Suzuki Y."/>
            <person name="Arimoto A."/>
            <person name="Ishii H."/>
            <person name="Satoh N."/>
            <person name="Nishiyama T."/>
            <person name="Hasebe M."/>
            <person name="Maruyama T."/>
            <person name="Minagawa J."/>
            <person name="Obokata J."/>
            <person name="Shigenobu S."/>
        </authorList>
    </citation>
    <scope>NUCLEOTIDE SEQUENCE [LARGE SCALE GENOMIC DNA]</scope>
</reference>
<comment type="caution">
    <text evidence="1">The sequence shown here is derived from an EMBL/GenBank/DDBJ whole genome shotgun (WGS) entry which is preliminary data.</text>
</comment>
<accession>A0AAV4CTY7</accession>
<evidence type="ECO:0000313" key="1">
    <source>
        <dbReference type="EMBL" id="GFO35176.1"/>
    </source>
</evidence>
<name>A0AAV4CTY7_9GAST</name>
<proteinExistence type="predicted"/>
<dbReference type="EMBL" id="BLXT01006967">
    <property type="protein sequence ID" value="GFO35176.1"/>
    <property type="molecule type" value="Genomic_DNA"/>
</dbReference>